<keyword evidence="3 11" id="KW-1134">Transmembrane beta strand</keyword>
<evidence type="ECO:0000259" key="14">
    <source>
        <dbReference type="Pfam" id="PF00593"/>
    </source>
</evidence>
<evidence type="ECO:0000256" key="2">
    <source>
        <dbReference type="ARBA" id="ARBA00022448"/>
    </source>
</evidence>
<dbReference type="SUPFAM" id="SSF56935">
    <property type="entry name" value="Porins"/>
    <property type="match status" value="1"/>
</dbReference>
<proteinExistence type="inferred from homology"/>
<dbReference type="RefSeq" id="WP_243691941.1">
    <property type="nucleotide sequence ID" value="NZ_SLWF01000005.1"/>
</dbReference>
<keyword evidence="16" id="KW-0675">Receptor</keyword>
<evidence type="ECO:0000313" key="17">
    <source>
        <dbReference type="Proteomes" id="UP000294832"/>
    </source>
</evidence>
<evidence type="ECO:0000256" key="13">
    <source>
        <dbReference type="SAM" id="SignalP"/>
    </source>
</evidence>
<dbReference type="GO" id="GO:0006826">
    <property type="term" value="P:iron ion transport"/>
    <property type="evidence" value="ECO:0007669"/>
    <property type="project" value="UniProtKB-KW"/>
</dbReference>
<feature type="chain" id="PRO_5020434330" evidence="13">
    <location>
        <begin position="28"/>
        <end position="682"/>
    </location>
</feature>
<dbReference type="CDD" id="cd01347">
    <property type="entry name" value="ligand_gated_channel"/>
    <property type="match status" value="1"/>
</dbReference>
<dbReference type="InterPro" id="IPR036942">
    <property type="entry name" value="Beta-barrel_TonB_sf"/>
</dbReference>
<evidence type="ECO:0000256" key="10">
    <source>
        <dbReference type="ARBA" id="ARBA00023237"/>
    </source>
</evidence>
<keyword evidence="7" id="KW-0406">Ion transport</keyword>
<protein>
    <submittedName>
        <fullName evidence="16">Outer membrane receptor for ferrienterochelin and colicin</fullName>
    </submittedName>
</protein>
<keyword evidence="6" id="KW-0408">Iron</keyword>
<evidence type="ECO:0000313" key="16">
    <source>
        <dbReference type="EMBL" id="TCN87106.1"/>
    </source>
</evidence>
<dbReference type="EMBL" id="SLWF01000005">
    <property type="protein sequence ID" value="TCN87106.1"/>
    <property type="molecule type" value="Genomic_DNA"/>
</dbReference>
<dbReference type="InterPro" id="IPR012910">
    <property type="entry name" value="Plug_dom"/>
</dbReference>
<keyword evidence="4" id="KW-0410">Iron transport</keyword>
<gene>
    <name evidence="16" type="ORF">EDC91_105108</name>
</gene>
<evidence type="ECO:0000256" key="7">
    <source>
        <dbReference type="ARBA" id="ARBA00023065"/>
    </source>
</evidence>
<organism evidence="16 17">
    <name type="scientific">Shewanella fodinae</name>
    <dbReference type="NCBI Taxonomy" id="552357"/>
    <lineage>
        <taxon>Bacteria</taxon>
        <taxon>Pseudomonadati</taxon>
        <taxon>Pseudomonadota</taxon>
        <taxon>Gammaproteobacteria</taxon>
        <taxon>Alteromonadales</taxon>
        <taxon>Shewanellaceae</taxon>
        <taxon>Shewanella</taxon>
    </lineage>
</organism>
<evidence type="ECO:0000256" key="12">
    <source>
        <dbReference type="RuleBase" id="RU003357"/>
    </source>
</evidence>
<dbReference type="Pfam" id="PF07715">
    <property type="entry name" value="Plug"/>
    <property type="match status" value="1"/>
</dbReference>
<comment type="caution">
    <text evidence="16">The sequence shown here is derived from an EMBL/GenBank/DDBJ whole genome shotgun (WGS) entry which is preliminary data.</text>
</comment>
<evidence type="ECO:0000256" key="5">
    <source>
        <dbReference type="ARBA" id="ARBA00022692"/>
    </source>
</evidence>
<dbReference type="InterPro" id="IPR000531">
    <property type="entry name" value="Beta-barrel_TonB"/>
</dbReference>
<evidence type="ECO:0000256" key="4">
    <source>
        <dbReference type="ARBA" id="ARBA00022496"/>
    </source>
</evidence>
<dbReference type="Pfam" id="PF00593">
    <property type="entry name" value="TonB_dep_Rec_b-barrel"/>
    <property type="match status" value="1"/>
</dbReference>
<dbReference type="Proteomes" id="UP000294832">
    <property type="component" value="Unassembled WGS sequence"/>
</dbReference>
<evidence type="ECO:0000256" key="9">
    <source>
        <dbReference type="ARBA" id="ARBA00023136"/>
    </source>
</evidence>
<keyword evidence="9 11" id="KW-0472">Membrane</keyword>
<comment type="subcellular location">
    <subcellularLocation>
        <location evidence="1 11">Cell outer membrane</location>
        <topology evidence="1 11">Multi-pass membrane protein</topology>
    </subcellularLocation>
</comment>
<keyword evidence="13" id="KW-0732">Signal</keyword>
<evidence type="ECO:0000256" key="6">
    <source>
        <dbReference type="ARBA" id="ARBA00023004"/>
    </source>
</evidence>
<dbReference type="PANTHER" id="PTHR32552">
    <property type="entry name" value="FERRICHROME IRON RECEPTOR-RELATED"/>
    <property type="match status" value="1"/>
</dbReference>
<evidence type="ECO:0000256" key="11">
    <source>
        <dbReference type="PROSITE-ProRule" id="PRU01360"/>
    </source>
</evidence>
<dbReference type="PROSITE" id="PS52016">
    <property type="entry name" value="TONB_DEPENDENT_REC_3"/>
    <property type="match status" value="1"/>
</dbReference>
<name>A0A4R2FDU2_9GAMM</name>
<reference evidence="16 17" key="1">
    <citation type="submission" date="2019-03" db="EMBL/GenBank/DDBJ databases">
        <title>Freshwater and sediment microbial communities from various areas in North America, analyzing microbe dynamics in response to fracking.</title>
        <authorList>
            <person name="Lamendella R."/>
        </authorList>
    </citation>
    <scope>NUCLEOTIDE SEQUENCE [LARGE SCALE GENOMIC DNA]</scope>
    <source>
        <strain evidence="16 17">74A</strain>
    </source>
</reference>
<sequence length="682" mass="74878">MIKPQQYQKLPLAMAVSAVFISQCALADDAAITDVKSIEKIVVIGEKAPKSLKETSSSVAVLSEEILNSTEYKSVTEAVSEIPNVVAVAGSLPDIRGVSGNGSAGGFNSISGGAKGRVSILVDGVAQPFVADNSGDMGLWDMEQMEIYRGPQSTSNGRNSMAGAIYIKTKDPTEDWHGAARIGYRNEDSYVDTSVALSGPLVTDTLSFRVSAQQLNGNTITDDSGYQGNPPNYDLDKVKATHVRTKLKWTPTDKLSMLLSYSDSDEKGDVGRIFYKADDLSQFNRIYFRDIKTRVKTTSLTTDYEFNDDLRLEVLTAYMDYHWGFDSYDETEAEKQVLSFDEDNYTVDAKLSFNRRGDAAFGFVGLDYFKREHDILSIGSTAYNGDDSSDSLAAYGEVTFTLTDKLSLLTGARLERESQTRHFIYGAIDANLDKDTNIFLPKLELQYAITDATTLALSARKGYNAGGGALNFTAQDYYYYDEEKVMTYELSSRSALLDGDLFLTTNLFYNDYDGFQSLNSSRYITNMDDVVTYGAELGINADLTDALQMNAGIGVLHSEIKDAGAEYQTANGNELNNAPKFTGNLGFTYWLTNEFSAGVSANYVGEYYGDFTNTEGNKAGDYTLVRVQASYKSADWQVTAFVNNAFDELAVMSRTAPDGRYPTGYASVADPRNMGISVTYSF</sequence>
<feature type="signal peptide" evidence="13">
    <location>
        <begin position="1"/>
        <end position="27"/>
    </location>
</feature>
<evidence type="ECO:0000256" key="3">
    <source>
        <dbReference type="ARBA" id="ARBA00022452"/>
    </source>
</evidence>
<keyword evidence="17" id="KW-1185">Reference proteome</keyword>
<keyword evidence="10 11" id="KW-0998">Cell outer membrane</keyword>
<accession>A0A4R2FDU2</accession>
<dbReference type="InterPro" id="IPR039426">
    <property type="entry name" value="TonB-dep_rcpt-like"/>
</dbReference>
<keyword evidence="5 11" id="KW-0812">Transmembrane</keyword>
<evidence type="ECO:0000259" key="15">
    <source>
        <dbReference type="Pfam" id="PF07715"/>
    </source>
</evidence>
<dbReference type="PANTHER" id="PTHR32552:SF81">
    <property type="entry name" value="TONB-DEPENDENT OUTER MEMBRANE RECEPTOR"/>
    <property type="match status" value="1"/>
</dbReference>
<feature type="domain" description="TonB-dependent receptor-like beta-barrel" evidence="14">
    <location>
        <begin position="244"/>
        <end position="644"/>
    </location>
</feature>
<comment type="similarity">
    <text evidence="11 12">Belongs to the TonB-dependent receptor family.</text>
</comment>
<dbReference type="GO" id="GO:0009279">
    <property type="term" value="C:cell outer membrane"/>
    <property type="evidence" value="ECO:0007669"/>
    <property type="project" value="UniProtKB-SubCell"/>
</dbReference>
<feature type="domain" description="TonB-dependent receptor plug" evidence="15">
    <location>
        <begin position="52"/>
        <end position="164"/>
    </location>
</feature>
<keyword evidence="8 12" id="KW-0798">TonB box</keyword>
<evidence type="ECO:0000256" key="8">
    <source>
        <dbReference type="ARBA" id="ARBA00023077"/>
    </source>
</evidence>
<dbReference type="AlphaFoldDB" id="A0A4R2FDU2"/>
<keyword evidence="2 11" id="KW-0813">Transport</keyword>
<evidence type="ECO:0000256" key="1">
    <source>
        <dbReference type="ARBA" id="ARBA00004571"/>
    </source>
</evidence>
<dbReference type="Gene3D" id="2.40.170.20">
    <property type="entry name" value="TonB-dependent receptor, beta-barrel domain"/>
    <property type="match status" value="1"/>
</dbReference>